<proteinExistence type="predicted"/>
<dbReference type="Proteomes" id="UP000267844">
    <property type="component" value="Unassembled WGS sequence"/>
</dbReference>
<accession>A0A427BKN8</accession>
<comment type="caution">
    <text evidence="1">The sequence shown here is derived from an EMBL/GenBank/DDBJ whole genome shotgun (WGS) entry which is preliminary data.</text>
</comment>
<reference evidence="1 2" key="1">
    <citation type="submission" date="2018-10" db="EMBL/GenBank/DDBJ databases">
        <title>Transmission dynamics of multidrug resistant bacteria on intensive care unit surfaces.</title>
        <authorList>
            <person name="D'Souza A.W."/>
            <person name="Potter R.F."/>
            <person name="Wallace M."/>
            <person name="Shupe A."/>
            <person name="Patel S."/>
            <person name="Sun S."/>
            <person name="Gul D."/>
            <person name="Kwon J.H."/>
            <person name="Andleeb S."/>
            <person name="Burnham C.-A.D."/>
            <person name="Dantas G."/>
        </authorList>
    </citation>
    <scope>NUCLEOTIDE SEQUENCE [LARGE SCALE GENOMIC DNA]</scope>
    <source>
        <strain evidence="1 2">WF_348</strain>
    </source>
</reference>
<dbReference type="AlphaFoldDB" id="A0A427BKN8"/>
<organism evidence="1 2">
    <name type="scientific">Empedobacter falsenii</name>
    <dbReference type="NCBI Taxonomy" id="343874"/>
    <lineage>
        <taxon>Bacteria</taxon>
        <taxon>Pseudomonadati</taxon>
        <taxon>Bacteroidota</taxon>
        <taxon>Flavobacteriia</taxon>
        <taxon>Flavobacteriales</taxon>
        <taxon>Weeksellaceae</taxon>
        <taxon>Empedobacter</taxon>
    </lineage>
</organism>
<protein>
    <submittedName>
        <fullName evidence="1">Uncharacterized protein</fullName>
    </submittedName>
</protein>
<gene>
    <name evidence="1" type="ORF">EGI89_10090</name>
</gene>
<evidence type="ECO:0000313" key="2">
    <source>
        <dbReference type="Proteomes" id="UP000267844"/>
    </source>
</evidence>
<evidence type="ECO:0000313" key="1">
    <source>
        <dbReference type="EMBL" id="RRT90079.1"/>
    </source>
</evidence>
<dbReference type="EMBL" id="RHPO01000021">
    <property type="protein sequence ID" value="RRT90079.1"/>
    <property type="molecule type" value="Genomic_DNA"/>
</dbReference>
<name>A0A427BKN8_9FLAO</name>
<sequence>MNIIITNKTFKIYQMKTNFITFILFYTILNSFTFAQQKCPDLENEIKVQKAKNEELLKENHYYKETLNLLKPIQSVKVDGLQLDITNIVGSKADKTVRVTFLYKNIEAETRSFFQCEQAYFIDPQGNQAQTYEVFVSFNNGIRAENIKPNIPTKATITFKTTDTTYPIIRQLKIIVYPKEVMAKQIEAIFENLDIIWK</sequence>